<accession>A0AAN0WDM8</accession>
<dbReference type="AlphaFoldDB" id="A0AAN0WDM8"/>
<name>A0AAN0WDM8_HEYCO</name>
<evidence type="ECO:0000256" key="1">
    <source>
        <dbReference type="SAM" id="Phobius"/>
    </source>
</evidence>
<keyword evidence="3" id="KW-1185">Reference proteome</keyword>
<sequence length="39" mass="4882">MFGNWIKWWFFCVITLGIYSFWLFIALEKWKAKHTHFAN</sequence>
<dbReference type="Proteomes" id="UP000032024">
    <property type="component" value="Chromosome"/>
</dbReference>
<dbReference type="EMBL" id="CP010525">
    <property type="protein sequence ID" value="AJO24825.1"/>
    <property type="molecule type" value="Genomic_DNA"/>
</dbReference>
<gene>
    <name evidence="2" type="ORF">SB48_HM08orf06363</name>
</gene>
<evidence type="ECO:0000313" key="3">
    <source>
        <dbReference type="Proteomes" id="UP000032024"/>
    </source>
</evidence>
<feature type="transmembrane region" description="Helical" evidence="1">
    <location>
        <begin position="6"/>
        <end position="27"/>
    </location>
</feature>
<organism evidence="2 3">
    <name type="scientific">Heyndrickxia coagulans</name>
    <name type="common">Weizmannia coagulans</name>
    <dbReference type="NCBI Taxonomy" id="1398"/>
    <lineage>
        <taxon>Bacteria</taxon>
        <taxon>Bacillati</taxon>
        <taxon>Bacillota</taxon>
        <taxon>Bacilli</taxon>
        <taxon>Bacillales</taxon>
        <taxon>Bacillaceae</taxon>
        <taxon>Heyndrickxia</taxon>
    </lineage>
</organism>
<keyword evidence="1" id="KW-0812">Transmembrane</keyword>
<keyword evidence="1" id="KW-1133">Transmembrane helix</keyword>
<proteinExistence type="predicted"/>
<reference evidence="3" key="1">
    <citation type="submission" date="2015-01" db="EMBL/GenBank/DDBJ databases">
        <title>Comparative genome analysis of Bacillus coagulans HM-08, Clostridium butyricum HM-68, Bacillus subtilis HM-66 and Bacillus paralicheniformis BL-09.</title>
        <authorList>
            <person name="Zhang H."/>
        </authorList>
    </citation>
    <scope>NUCLEOTIDE SEQUENCE [LARGE SCALE GENOMIC DNA]</scope>
    <source>
        <strain evidence="3">HM-08</strain>
    </source>
</reference>
<evidence type="ECO:0000313" key="2">
    <source>
        <dbReference type="EMBL" id="AJO24825.1"/>
    </source>
</evidence>
<keyword evidence="1" id="KW-0472">Membrane</keyword>
<protein>
    <submittedName>
        <fullName evidence="2">Membrane protein</fullName>
    </submittedName>
</protein>